<evidence type="ECO:0000256" key="3">
    <source>
        <dbReference type="SAM" id="Coils"/>
    </source>
</evidence>
<feature type="compositionally biased region" description="Polar residues" evidence="4">
    <location>
        <begin position="362"/>
        <end position="376"/>
    </location>
</feature>
<dbReference type="GO" id="GO:0006325">
    <property type="term" value="P:chromatin organization"/>
    <property type="evidence" value="ECO:0007669"/>
    <property type="project" value="UniProtKB-ARBA"/>
</dbReference>
<feature type="compositionally biased region" description="Polar residues" evidence="4">
    <location>
        <begin position="424"/>
        <end position="441"/>
    </location>
</feature>
<feature type="compositionally biased region" description="Polar residues" evidence="4">
    <location>
        <begin position="459"/>
        <end position="495"/>
    </location>
</feature>
<proteinExistence type="predicted"/>
<feature type="compositionally biased region" description="Basic residues" evidence="4">
    <location>
        <begin position="579"/>
        <end position="591"/>
    </location>
</feature>
<gene>
    <name evidence="6" type="ORF">T440DRAFT_509161</name>
</gene>
<evidence type="ECO:0000313" key="7">
    <source>
        <dbReference type="Proteomes" id="UP000799423"/>
    </source>
</evidence>
<organism evidence="6 7">
    <name type="scientific">Plenodomus tracheiphilus IPT5</name>
    <dbReference type="NCBI Taxonomy" id="1408161"/>
    <lineage>
        <taxon>Eukaryota</taxon>
        <taxon>Fungi</taxon>
        <taxon>Dikarya</taxon>
        <taxon>Ascomycota</taxon>
        <taxon>Pezizomycotina</taxon>
        <taxon>Dothideomycetes</taxon>
        <taxon>Pleosporomycetidae</taxon>
        <taxon>Pleosporales</taxon>
        <taxon>Pleosporineae</taxon>
        <taxon>Leptosphaeriaceae</taxon>
        <taxon>Plenodomus</taxon>
    </lineage>
</organism>
<keyword evidence="3" id="KW-0175">Coiled coil</keyword>
<feature type="region of interest" description="Disordered" evidence="4">
    <location>
        <begin position="75"/>
        <end position="107"/>
    </location>
</feature>
<feature type="region of interest" description="Disordered" evidence="4">
    <location>
        <begin position="152"/>
        <end position="699"/>
    </location>
</feature>
<evidence type="ECO:0000313" key="6">
    <source>
        <dbReference type="EMBL" id="KAF2848763.1"/>
    </source>
</evidence>
<dbReference type="InterPro" id="IPR036427">
    <property type="entry name" value="Bromodomain-like_sf"/>
</dbReference>
<feature type="region of interest" description="Disordered" evidence="4">
    <location>
        <begin position="766"/>
        <end position="787"/>
    </location>
</feature>
<feature type="compositionally biased region" description="Polar residues" evidence="4">
    <location>
        <begin position="212"/>
        <end position="226"/>
    </location>
</feature>
<dbReference type="OrthoDB" id="21449at2759"/>
<feature type="compositionally biased region" description="Basic and acidic residues" evidence="4">
    <location>
        <begin position="152"/>
        <end position="162"/>
    </location>
</feature>
<feature type="coiled-coil region" evidence="3">
    <location>
        <begin position="124"/>
        <end position="151"/>
    </location>
</feature>
<dbReference type="PANTHER" id="PTHR15398">
    <property type="entry name" value="BROMODOMAIN-CONTAINING PROTEIN 8"/>
    <property type="match status" value="1"/>
</dbReference>
<sequence length="962" mass="105119">MTTSGSAYTNLESLLLFQCLHAYGVDNAVWPKISDLLKNTPDVAEHKYFQAGRLSPDALRNFYLERLRKELEYELAGESEGQNGDVTNPSKRKRHSPTLPSVSESIKHQRLIPKLVTKLYASYRNEITEQIRDDEDRYDKLQRDIQSIERGEWDDQLTERANGRSSVSQSPLPRKSPHLPQHPASQPASPQLAQNGARGGPKGDPTPDPHQQLAQANRNGQPSPSIRQRVPPKDQRQASSTPRPPVGAPSPQHDAAQAPPSAFQPPLQPSPYNGQSYPPGQPLHAPHSQAHPSPHQAIAHPTYGPTAGSPGAQLQSPFPQPYAGNGAPPYGPPPGMPPHSGYHQPYLQQQPHGPQSPGMQAAYQQQRTQYPQSGQPQHAPHHPQISLPPPQAGFMLPPFQVSPQDPSRVHHQPHTHQPYPPVSTPGSNRQQPPSSNASVQTPGPGRQGLPPVHPLVIQARQSFSTPANVRSPQSATGTPLSAKSLWKRQSFNNAPGTPASPRPEVEPLDDVPPLARSTQQSPGNTKSPRKSRAKGKEKDKDLEKEVEQVSTPHTSSKRDAKQRNDQEEESLLDPEPRTGRSRRKGPIKRGRPGSLASSRAGGSVRDRSRSRSILSHTETVAGDNDSQAGHQIKSERGTSIDPIDEEVADTPSHRSRGRRRAAAPTTAPTSTRRKRNAREASLEEPDDQFSTPGPPKTINAQRHFSRMCAPIMNDINSHKHASTFTTAVRAKDAEGYYDIIKRPTDLKSIQKAIAIGSKQIAAAATDTPAGSPGGAGGGVVELPNTSDHLPPKSIVNAAQLEKELMRMFVNAVMFNPGEDGVVEDAREMFKTVEQSVNNWRNVERSSGRVEIEDTPQAEEEEGERGGWSVTTKMFYSTNTLYHAYGDAGLVESVSLASTTTTANCNSSPCRSEHCSHKNPTPFLSSYYTTSKRHIYSHVPTHHYILVHSPTQPTSPTQHHSVA</sequence>
<evidence type="ECO:0000259" key="5">
    <source>
        <dbReference type="PROSITE" id="PS50014"/>
    </source>
</evidence>
<dbReference type="Pfam" id="PF00439">
    <property type="entry name" value="Bromodomain"/>
    <property type="match status" value="1"/>
</dbReference>
<dbReference type="PROSITE" id="PS50014">
    <property type="entry name" value="BROMODOMAIN_2"/>
    <property type="match status" value="1"/>
</dbReference>
<keyword evidence="1 2" id="KW-0103">Bromodomain</keyword>
<dbReference type="PANTHER" id="PTHR15398:SF4">
    <property type="entry name" value="BROMODOMAIN-CONTAINING PROTEIN 8 ISOFORM X1"/>
    <property type="match status" value="1"/>
</dbReference>
<evidence type="ECO:0000256" key="4">
    <source>
        <dbReference type="SAM" id="MobiDB-lite"/>
    </source>
</evidence>
<feature type="compositionally biased region" description="Basic and acidic residues" evidence="4">
    <location>
        <begin position="534"/>
        <end position="547"/>
    </location>
</feature>
<feature type="compositionally biased region" description="Polar residues" evidence="4">
    <location>
        <begin position="80"/>
        <end position="89"/>
    </location>
</feature>
<feature type="compositionally biased region" description="Polar residues" evidence="4">
    <location>
        <begin position="613"/>
        <end position="629"/>
    </location>
</feature>
<dbReference type="InterPro" id="IPR001487">
    <property type="entry name" value="Bromodomain"/>
</dbReference>
<feature type="compositionally biased region" description="Low complexity" evidence="4">
    <location>
        <begin position="282"/>
        <end position="297"/>
    </location>
</feature>
<dbReference type="EMBL" id="MU006315">
    <property type="protein sequence ID" value="KAF2848763.1"/>
    <property type="molecule type" value="Genomic_DNA"/>
</dbReference>
<dbReference type="GO" id="GO:0035267">
    <property type="term" value="C:NuA4 histone acetyltransferase complex"/>
    <property type="evidence" value="ECO:0007669"/>
    <property type="project" value="TreeGrafter"/>
</dbReference>
<evidence type="ECO:0000256" key="2">
    <source>
        <dbReference type="PROSITE-ProRule" id="PRU00035"/>
    </source>
</evidence>
<reference evidence="6" key="1">
    <citation type="submission" date="2020-01" db="EMBL/GenBank/DDBJ databases">
        <authorList>
            <consortium name="DOE Joint Genome Institute"/>
            <person name="Haridas S."/>
            <person name="Albert R."/>
            <person name="Binder M."/>
            <person name="Bloem J."/>
            <person name="Labutti K."/>
            <person name="Salamov A."/>
            <person name="Andreopoulos B."/>
            <person name="Baker S.E."/>
            <person name="Barry K."/>
            <person name="Bills G."/>
            <person name="Bluhm B.H."/>
            <person name="Cannon C."/>
            <person name="Castanera R."/>
            <person name="Culley D.E."/>
            <person name="Daum C."/>
            <person name="Ezra D."/>
            <person name="Gonzalez J.B."/>
            <person name="Henrissat B."/>
            <person name="Kuo A."/>
            <person name="Liang C."/>
            <person name="Lipzen A."/>
            <person name="Lutzoni F."/>
            <person name="Magnuson J."/>
            <person name="Mondo S."/>
            <person name="Nolan M."/>
            <person name="Ohm R."/>
            <person name="Pangilinan J."/>
            <person name="Park H.-J."/>
            <person name="Ramirez L."/>
            <person name="Alfaro M."/>
            <person name="Sun H."/>
            <person name="Tritt A."/>
            <person name="Yoshinaga Y."/>
            <person name="Zwiers L.-H."/>
            <person name="Turgeon B.G."/>
            <person name="Goodwin S.B."/>
            <person name="Spatafora J.W."/>
            <person name="Crous P.W."/>
            <person name="Grigoriev I.V."/>
        </authorList>
    </citation>
    <scope>NUCLEOTIDE SEQUENCE</scope>
    <source>
        <strain evidence="6">IPT5</strain>
    </source>
</reference>
<name>A0A6A7B0D7_9PLEO</name>
<feature type="compositionally biased region" description="Low complexity" evidence="4">
    <location>
        <begin position="179"/>
        <end position="194"/>
    </location>
</feature>
<dbReference type="AlphaFoldDB" id="A0A6A7B0D7"/>
<dbReference type="Gene3D" id="1.20.920.10">
    <property type="entry name" value="Bromodomain-like"/>
    <property type="match status" value="1"/>
</dbReference>
<feature type="compositionally biased region" description="Basic and acidic residues" evidence="4">
    <location>
        <begin position="556"/>
        <end position="565"/>
    </location>
</feature>
<dbReference type="Proteomes" id="UP000799423">
    <property type="component" value="Unassembled WGS sequence"/>
</dbReference>
<evidence type="ECO:0000256" key="1">
    <source>
        <dbReference type="ARBA" id="ARBA00023117"/>
    </source>
</evidence>
<feature type="domain" description="Bromo" evidence="5">
    <location>
        <begin position="716"/>
        <end position="822"/>
    </location>
</feature>
<feature type="compositionally biased region" description="Polar residues" evidence="4">
    <location>
        <begin position="516"/>
        <end position="526"/>
    </location>
</feature>
<dbReference type="SUPFAM" id="SSF47370">
    <property type="entry name" value="Bromodomain"/>
    <property type="match status" value="1"/>
</dbReference>
<accession>A0A6A7B0D7</accession>
<keyword evidence="7" id="KW-1185">Reference proteome</keyword>
<dbReference type="CDD" id="cd04369">
    <property type="entry name" value="Bromodomain"/>
    <property type="match status" value="1"/>
</dbReference>
<feature type="compositionally biased region" description="Low complexity" evidence="4">
    <location>
        <begin position="592"/>
        <end position="603"/>
    </location>
</feature>
<protein>
    <recommendedName>
        <fullName evidence="5">Bromo domain-containing protein</fullName>
    </recommendedName>
</protein>